<feature type="transmembrane region" description="Helical" evidence="1">
    <location>
        <begin position="51"/>
        <end position="74"/>
    </location>
</feature>
<gene>
    <name evidence="2" type="ORF">LZC95_09405</name>
</gene>
<accession>A0ABZ2KED3</accession>
<feature type="transmembrane region" description="Helical" evidence="1">
    <location>
        <begin position="80"/>
        <end position="100"/>
    </location>
</feature>
<reference evidence="2 3" key="1">
    <citation type="submission" date="2021-12" db="EMBL/GenBank/DDBJ databases">
        <title>Discovery of the Pendulisporaceae a myxobacterial family with distinct sporulation behavior and unique specialized metabolism.</title>
        <authorList>
            <person name="Garcia R."/>
            <person name="Popoff A."/>
            <person name="Bader C.D."/>
            <person name="Loehr J."/>
            <person name="Walesch S."/>
            <person name="Walt C."/>
            <person name="Boldt J."/>
            <person name="Bunk B."/>
            <person name="Haeckl F.J.F.P.J."/>
            <person name="Gunesch A.P."/>
            <person name="Birkelbach J."/>
            <person name="Nuebel U."/>
            <person name="Pietschmann T."/>
            <person name="Bach T."/>
            <person name="Mueller R."/>
        </authorList>
    </citation>
    <scope>NUCLEOTIDE SEQUENCE [LARGE SCALE GENOMIC DNA]</scope>
    <source>
        <strain evidence="2 3">MSr12523</strain>
    </source>
</reference>
<evidence type="ECO:0000313" key="2">
    <source>
        <dbReference type="EMBL" id="WXA97050.1"/>
    </source>
</evidence>
<dbReference type="Proteomes" id="UP001379533">
    <property type="component" value="Chromosome"/>
</dbReference>
<protein>
    <submittedName>
        <fullName evidence="2">Uncharacterized protein</fullName>
    </submittedName>
</protein>
<keyword evidence="3" id="KW-1185">Reference proteome</keyword>
<sequence>MCPHCRQNAPIVYRGALAYCTACGKPRVPLTGEGLNLAGQPAKVGGSVARVLGWIVLAVGLITALLTGALFQAIFPAGVFGYILGILIAGISVAFGWLLLSGGKSLHKSGTEKERFTREQAIFALARNRGGMLSTMDVSQALNLPLPAADTLMTTFAKEDPDRVRLEVDDAGSIYYVFPQIALPPPAGSVRVEAGGVRVAEPPAAVPTEEPIEIEEQMRAKR</sequence>
<dbReference type="EMBL" id="CP089982">
    <property type="protein sequence ID" value="WXA97050.1"/>
    <property type="molecule type" value="Genomic_DNA"/>
</dbReference>
<evidence type="ECO:0000256" key="1">
    <source>
        <dbReference type="SAM" id="Phobius"/>
    </source>
</evidence>
<keyword evidence="1" id="KW-0472">Membrane</keyword>
<keyword evidence="1" id="KW-1133">Transmembrane helix</keyword>
<proteinExistence type="predicted"/>
<dbReference type="RefSeq" id="WP_394847666.1">
    <property type="nucleotide sequence ID" value="NZ_CP089982.1"/>
</dbReference>
<evidence type="ECO:0000313" key="3">
    <source>
        <dbReference type="Proteomes" id="UP001379533"/>
    </source>
</evidence>
<organism evidence="2 3">
    <name type="scientific">Pendulispora brunnea</name>
    <dbReference type="NCBI Taxonomy" id="2905690"/>
    <lineage>
        <taxon>Bacteria</taxon>
        <taxon>Pseudomonadati</taxon>
        <taxon>Myxococcota</taxon>
        <taxon>Myxococcia</taxon>
        <taxon>Myxococcales</taxon>
        <taxon>Sorangiineae</taxon>
        <taxon>Pendulisporaceae</taxon>
        <taxon>Pendulispora</taxon>
    </lineage>
</organism>
<keyword evidence="1" id="KW-0812">Transmembrane</keyword>
<name>A0ABZ2KED3_9BACT</name>